<dbReference type="EMBL" id="GBXM01021195">
    <property type="protein sequence ID" value="JAH87382.1"/>
    <property type="molecule type" value="Transcribed_RNA"/>
</dbReference>
<proteinExistence type="predicted"/>
<feature type="compositionally biased region" description="Polar residues" evidence="1">
    <location>
        <begin position="1"/>
        <end position="18"/>
    </location>
</feature>
<name>A0A0E9WAL3_ANGAN</name>
<reference evidence="2" key="1">
    <citation type="submission" date="2014-11" db="EMBL/GenBank/DDBJ databases">
        <authorList>
            <person name="Amaro Gonzalez C."/>
        </authorList>
    </citation>
    <scope>NUCLEOTIDE SEQUENCE</scope>
</reference>
<organism evidence="2">
    <name type="scientific">Anguilla anguilla</name>
    <name type="common">European freshwater eel</name>
    <name type="synonym">Muraena anguilla</name>
    <dbReference type="NCBI Taxonomy" id="7936"/>
    <lineage>
        <taxon>Eukaryota</taxon>
        <taxon>Metazoa</taxon>
        <taxon>Chordata</taxon>
        <taxon>Craniata</taxon>
        <taxon>Vertebrata</taxon>
        <taxon>Euteleostomi</taxon>
        <taxon>Actinopterygii</taxon>
        <taxon>Neopterygii</taxon>
        <taxon>Teleostei</taxon>
        <taxon>Anguilliformes</taxon>
        <taxon>Anguillidae</taxon>
        <taxon>Anguilla</taxon>
    </lineage>
</organism>
<feature type="region of interest" description="Disordered" evidence="1">
    <location>
        <begin position="1"/>
        <end position="21"/>
    </location>
</feature>
<evidence type="ECO:0000313" key="2">
    <source>
        <dbReference type="EMBL" id="JAH87382.1"/>
    </source>
</evidence>
<reference evidence="2" key="2">
    <citation type="journal article" date="2015" name="Fish Shellfish Immunol.">
        <title>Early steps in the European eel (Anguilla anguilla)-Vibrio vulnificus interaction in the gills: Role of the RtxA13 toxin.</title>
        <authorList>
            <person name="Callol A."/>
            <person name="Pajuelo D."/>
            <person name="Ebbesson L."/>
            <person name="Teles M."/>
            <person name="MacKenzie S."/>
            <person name="Amaro C."/>
        </authorList>
    </citation>
    <scope>NUCLEOTIDE SEQUENCE</scope>
</reference>
<dbReference type="AlphaFoldDB" id="A0A0E9WAL3"/>
<accession>A0A0E9WAL3</accession>
<protein>
    <submittedName>
        <fullName evidence="2">Uncharacterized protein</fullName>
    </submittedName>
</protein>
<evidence type="ECO:0000256" key="1">
    <source>
        <dbReference type="SAM" id="MobiDB-lite"/>
    </source>
</evidence>
<sequence length="45" mass="4925">MSSPETGPGPGTQSNRMHSPTVFHIKKRFFTEPSTVGVEIVKAPR</sequence>